<dbReference type="PANTHER" id="PTHR30325:SF0">
    <property type="entry name" value="INNER MEMBRANE ABC TRANSPORTER PERMEASE PROTEIN YEJE"/>
    <property type="match status" value="1"/>
</dbReference>
<dbReference type="GO" id="GO:0005886">
    <property type="term" value="C:plasma membrane"/>
    <property type="evidence" value="ECO:0007669"/>
    <property type="project" value="UniProtKB-SubCell"/>
</dbReference>
<dbReference type="CDD" id="cd06261">
    <property type="entry name" value="TM_PBP2"/>
    <property type="match status" value="1"/>
</dbReference>
<evidence type="ECO:0000313" key="8">
    <source>
        <dbReference type="Proteomes" id="UP000005010"/>
    </source>
</evidence>
<accession>I0EPF3</accession>
<feature type="transmembrane region" description="Helical" evidence="5">
    <location>
        <begin position="20"/>
        <end position="39"/>
    </location>
</feature>
<feature type="transmembrane region" description="Helical" evidence="5">
    <location>
        <begin position="254"/>
        <end position="276"/>
    </location>
</feature>
<keyword evidence="3 5" id="KW-1133">Transmembrane helix</keyword>
<dbReference type="PATRIC" id="fig|182217.3.peg.1659"/>
<feature type="domain" description="ABC transmembrane type-1" evidence="6">
    <location>
        <begin position="137"/>
        <end position="324"/>
    </location>
</feature>
<dbReference type="KEGG" id="hce:HCW_07825"/>
<evidence type="ECO:0000313" key="7">
    <source>
        <dbReference type="EMBL" id="AFI04822.1"/>
    </source>
</evidence>
<evidence type="ECO:0000256" key="1">
    <source>
        <dbReference type="ARBA" id="ARBA00004651"/>
    </source>
</evidence>
<feature type="transmembrane region" description="Helical" evidence="5">
    <location>
        <begin position="185"/>
        <end position="210"/>
    </location>
</feature>
<dbReference type="Pfam" id="PF00528">
    <property type="entry name" value="BPD_transp_1"/>
    <property type="match status" value="1"/>
</dbReference>
<dbReference type="Gene3D" id="1.10.3720.10">
    <property type="entry name" value="MetI-like"/>
    <property type="match status" value="1"/>
</dbReference>
<name>I0EPF3_HELC0</name>
<dbReference type="SUPFAM" id="SSF161098">
    <property type="entry name" value="MetI-like"/>
    <property type="match status" value="1"/>
</dbReference>
<dbReference type="EMBL" id="CP003479">
    <property type="protein sequence ID" value="AFI04822.1"/>
    <property type="molecule type" value="Genomic_DNA"/>
</dbReference>
<evidence type="ECO:0000256" key="3">
    <source>
        <dbReference type="ARBA" id="ARBA00022989"/>
    </source>
</evidence>
<keyword evidence="8" id="KW-1185">Reference proteome</keyword>
<keyword evidence="4 5" id="KW-0472">Membrane</keyword>
<dbReference type="AlphaFoldDB" id="I0EPF3"/>
<comment type="subcellular location">
    <subcellularLocation>
        <location evidence="1 5">Cell membrane</location>
        <topology evidence="1 5">Multi-pass membrane protein</topology>
    </subcellularLocation>
</comment>
<dbReference type="GO" id="GO:0055085">
    <property type="term" value="P:transmembrane transport"/>
    <property type="evidence" value="ECO:0007669"/>
    <property type="project" value="InterPro"/>
</dbReference>
<dbReference type="PROSITE" id="PS50928">
    <property type="entry name" value="ABC_TM1"/>
    <property type="match status" value="1"/>
</dbReference>
<feature type="transmembrane region" description="Helical" evidence="5">
    <location>
        <begin position="306"/>
        <end position="328"/>
    </location>
</feature>
<evidence type="ECO:0000259" key="6">
    <source>
        <dbReference type="PROSITE" id="PS50928"/>
    </source>
</evidence>
<dbReference type="STRING" id="182217.HCW_07825"/>
<protein>
    <submittedName>
        <fullName evidence="7">Oligopeptide permease integral membrane protein</fullName>
    </submittedName>
</protein>
<evidence type="ECO:0000256" key="5">
    <source>
        <dbReference type="RuleBase" id="RU363032"/>
    </source>
</evidence>
<dbReference type="PANTHER" id="PTHR30325">
    <property type="entry name" value="MEMBRANE COMPONENT OF ABC TRANSPORTER"/>
    <property type="match status" value="1"/>
</dbReference>
<dbReference type="GO" id="GO:0042884">
    <property type="term" value="P:microcin transport"/>
    <property type="evidence" value="ECO:0007669"/>
    <property type="project" value="TreeGrafter"/>
</dbReference>
<feature type="transmembrane region" description="Helical" evidence="5">
    <location>
        <begin position="141"/>
        <end position="165"/>
    </location>
</feature>
<reference evidence="8" key="1">
    <citation type="submission" date="2012-04" db="EMBL/GenBank/DDBJ databases">
        <title>Complete genome sequence of Helicobacter cetorum strain MIT 00-7128.</title>
        <authorList>
            <person name="Kersulyte D."/>
            <person name="Berg D.E."/>
        </authorList>
    </citation>
    <scope>NUCLEOTIDE SEQUENCE [LARGE SCALE GENOMIC DNA]</scope>
    <source>
        <strain evidence="8">MIT 00-7128</strain>
    </source>
</reference>
<evidence type="ECO:0000256" key="4">
    <source>
        <dbReference type="ARBA" id="ARBA00023136"/>
    </source>
</evidence>
<gene>
    <name evidence="7" type="ordered locus">HCW_07825</name>
</gene>
<evidence type="ECO:0000256" key="2">
    <source>
        <dbReference type="ARBA" id="ARBA00022692"/>
    </source>
</evidence>
<dbReference type="HOGENOM" id="CLU_028518_4_1_7"/>
<proteinExistence type="inferred from homology"/>
<organism evidence="7 8">
    <name type="scientific">Helicobacter cetorum (strain ATCC BAA-429 / MIT 00-7128)</name>
    <dbReference type="NCBI Taxonomy" id="182217"/>
    <lineage>
        <taxon>Bacteria</taxon>
        <taxon>Pseudomonadati</taxon>
        <taxon>Campylobacterota</taxon>
        <taxon>Epsilonproteobacteria</taxon>
        <taxon>Campylobacterales</taxon>
        <taxon>Helicobacteraceae</taxon>
        <taxon>Helicobacter</taxon>
    </lineage>
</organism>
<comment type="similarity">
    <text evidence="5">Belongs to the binding-protein-dependent transport system permease family.</text>
</comment>
<sequence>MSPLLSMRIQNFKANKRALVSLWVLVGLLVLSMGAKFWVNERPLFIYYHSKMYFPMFKDYAEVEFGGDFFTPTNYNDPYVKNTLLKDAFVVRALVPYSYDSIVMDLDSPAPTPPSLKHLLGTDDQARDVLARLVYGYRISILFGLLLTFFSVVIGVSLGAIQGYYGGLVDLIIQRLSEIWNGIPVLFLLITISSAFVSSFWLILILVLLFSWMGLAQVVRTEFLRARNMDYIKAAKALGANDLRIIFYHVLPNALVASITYIPFLMAASIATLVSLDFLGFGMPVGSASLGELVNQGKNNLTSPHLAIVAFLSIGVLLSVLVFIGEGVRDAFNSNMLK</sequence>
<dbReference type="InterPro" id="IPR035906">
    <property type="entry name" value="MetI-like_sf"/>
</dbReference>
<dbReference type="Proteomes" id="UP000005010">
    <property type="component" value="Chromosome"/>
</dbReference>
<dbReference type="eggNOG" id="COG4239">
    <property type="taxonomic scope" value="Bacteria"/>
</dbReference>
<keyword evidence="2 5" id="KW-0812">Transmembrane</keyword>
<dbReference type="InterPro" id="IPR000515">
    <property type="entry name" value="MetI-like"/>
</dbReference>
<keyword evidence="5" id="KW-0813">Transport</keyword>